<dbReference type="GO" id="GO:0006281">
    <property type="term" value="P:DNA repair"/>
    <property type="evidence" value="ECO:0007669"/>
    <property type="project" value="InterPro"/>
</dbReference>
<organism evidence="2 3">
    <name type="scientific">Candidatus Liptonbacteria bacterium RIFCSPLOWO2_01_FULL_45_15</name>
    <dbReference type="NCBI Taxonomy" id="1798649"/>
    <lineage>
        <taxon>Bacteria</taxon>
        <taxon>Candidatus Liptoniibacteriota</taxon>
    </lineage>
</organism>
<name>A0A1G2CIH6_9BACT</name>
<dbReference type="GO" id="GO:0006506">
    <property type="term" value="P:GPI anchor biosynthetic process"/>
    <property type="evidence" value="ECO:0007669"/>
    <property type="project" value="TreeGrafter"/>
</dbReference>
<evidence type="ECO:0000313" key="2">
    <source>
        <dbReference type="EMBL" id="OGZ00218.1"/>
    </source>
</evidence>
<dbReference type="EMBL" id="MHKZ01000026">
    <property type="protein sequence ID" value="OGZ00218.1"/>
    <property type="molecule type" value="Genomic_DNA"/>
</dbReference>
<gene>
    <name evidence="2" type="ORF">A3B13_00155</name>
</gene>
<reference evidence="2 3" key="1">
    <citation type="journal article" date="2016" name="Nat. Commun.">
        <title>Thousands of microbial genomes shed light on interconnected biogeochemical processes in an aquifer system.</title>
        <authorList>
            <person name="Anantharaman K."/>
            <person name="Brown C.T."/>
            <person name="Hug L.A."/>
            <person name="Sharon I."/>
            <person name="Castelle C.J."/>
            <person name="Probst A.J."/>
            <person name="Thomas B.C."/>
            <person name="Singh A."/>
            <person name="Wilkins M.J."/>
            <person name="Karaoz U."/>
            <person name="Brodie E.L."/>
            <person name="Williams K.H."/>
            <person name="Hubbard S.S."/>
            <person name="Banfield J.F."/>
        </authorList>
    </citation>
    <scope>NUCLEOTIDE SEQUENCE [LARGE SCALE GENOMIC DNA]</scope>
</reference>
<accession>A0A1G2CIH6</accession>
<dbReference type="InterPro" id="IPR051916">
    <property type="entry name" value="GPI-anchor_lipid_remodeler"/>
</dbReference>
<dbReference type="Gene3D" id="3.60.10.10">
    <property type="entry name" value="Endonuclease/exonuclease/phosphatase"/>
    <property type="match status" value="1"/>
</dbReference>
<feature type="domain" description="Endonuclease/exonuclease/phosphatase" evidence="1">
    <location>
        <begin position="6"/>
        <end position="220"/>
    </location>
</feature>
<dbReference type="Proteomes" id="UP000176287">
    <property type="component" value="Unassembled WGS sequence"/>
</dbReference>
<dbReference type="SUPFAM" id="SSF56219">
    <property type="entry name" value="DNase I-like"/>
    <property type="match status" value="1"/>
</dbReference>
<dbReference type="PROSITE" id="PS00726">
    <property type="entry name" value="AP_NUCLEASE_F1_1"/>
    <property type="match status" value="1"/>
</dbReference>
<evidence type="ECO:0000313" key="3">
    <source>
        <dbReference type="Proteomes" id="UP000176287"/>
    </source>
</evidence>
<dbReference type="InterPro" id="IPR005135">
    <property type="entry name" value="Endo/exonuclease/phosphatase"/>
</dbReference>
<dbReference type="InterPro" id="IPR036691">
    <property type="entry name" value="Endo/exonu/phosph_ase_sf"/>
</dbReference>
<dbReference type="AlphaFoldDB" id="A0A1G2CIH6"/>
<dbReference type="STRING" id="1798649.A3B13_00155"/>
<dbReference type="PANTHER" id="PTHR14859:SF1">
    <property type="entry name" value="PGAP2-INTERACTING PROTEIN"/>
    <property type="match status" value="1"/>
</dbReference>
<dbReference type="GO" id="GO:0016020">
    <property type="term" value="C:membrane"/>
    <property type="evidence" value="ECO:0007669"/>
    <property type="project" value="GOC"/>
</dbReference>
<dbReference type="GO" id="GO:0003677">
    <property type="term" value="F:DNA binding"/>
    <property type="evidence" value="ECO:0007669"/>
    <property type="project" value="InterPro"/>
</dbReference>
<protein>
    <recommendedName>
        <fullName evidence="1">Endonuclease/exonuclease/phosphatase domain-containing protein</fullName>
    </recommendedName>
</protein>
<dbReference type="PANTHER" id="PTHR14859">
    <property type="entry name" value="CALCOFLUOR WHITE HYPERSENSITIVE PROTEIN PRECURSOR"/>
    <property type="match status" value="1"/>
</dbReference>
<sequence length="229" mass="26080">MRVKIISWNIWIDGNFDKISVFLRRANADIIGLQEVKNDDPERKIIEFLTGLGYQYVFAPIEKSWSGRKYNDGPAIFSKYPIITSEKYILSETKSRMAVKADIEINNVKLHIFNTHLLHVHQKESDIQNEQVSALIKVLPVDRTIVMGDFNATPESTVIREMKTALIDTDPASSPTWSVYPAGCDECNPQAMDTKLDYIFKTKDIKTDSFEVRKSEGSDHLPISVLVEI</sequence>
<dbReference type="GO" id="GO:0004519">
    <property type="term" value="F:endonuclease activity"/>
    <property type="evidence" value="ECO:0007669"/>
    <property type="project" value="InterPro"/>
</dbReference>
<comment type="caution">
    <text evidence="2">The sequence shown here is derived from an EMBL/GenBank/DDBJ whole genome shotgun (WGS) entry which is preliminary data.</text>
</comment>
<proteinExistence type="predicted"/>
<dbReference type="Pfam" id="PF03372">
    <property type="entry name" value="Exo_endo_phos"/>
    <property type="match status" value="1"/>
</dbReference>
<dbReference type="InterPro" id="IPR020847">
    <property type="entry name" value="AP_endonuclease_F1_BS"/>
</dbReference>
<evidence type="ECO:0000259" key="1">
    <source>
        <dbReference type="Pfam" id="PF03372"/>
    </source>
</evidence>